<dbReference type="RefSeq" id="WP_131957968.1">
    <property type="nucleotide sequence ID" value="NZ_SMFL01000003.1"/>
</dbReference>
<feature type="signal peptide" evidence="1">
    <location>
        <begin position="1"/>
        <end position="22"/>
    </location>
</feature>
<evidence type="ECO:0000313" key="3">
    <source>
        <dbReference type="Proteomes" id="UP000294850"/>
    </source>
</evidence>
<protein>
    <submittedName>
        <fullName evidence="2">Uncharacterized protein</fullName>
    </submittedName>
</protein>
<dbReference type="EMBL" id="SMFL01000003">
    <property type="protein sequence ID" value="TDE16434.1"/>
    <property type="molecule type" value="Genomic_DNA"/>
</dbReference>
<comment type="caution">
    <text evidence="2">The sequence shown here is derived from an EMBL/GenBank/DDBJ whole genome shotgun (WGS) entry which is preliminary data.</text>
</comment>
<proteinExistence type="predicted"/>
<gene>
    <name evidence="2" type="ORF">E0F88_09345</name>
</gene>
<reference evidence="2 3" key="1">
    <citation type="submission" date="2019-03" db="EMBL/GenBank/DDBJ databases">
        <title>Dyadobacter AR-3-6 sp. nov., isolated from arctic soil.</title>
        <authorList>
            <person name="Chaudhary D.K."/>
        </authorList>
    </citation>
    <scope>NUCLEOTIDE SEQUENCE [LARGE SCALE GENOMIC DNA]</scope>
    <source>
        <strain evidence="2 3">AR-3-6</strain>
    </source>
</reference>
<sequence length="122" mass="13040">MKKLILSVAVLVGVSTASFSFAADKVSNKAAAAIELVSSSDLKFKLTLDNVKERSSLVIKDGDGTVVYSTSIPQSEKYTKIFDLSNLLDGNYSFIVSNGGEITSKPFAIATETKRLVTAVEK</sequence>
<organism evidence="2 3">
    <name type="scientific">Dyadobacter psychrotolerans</name>
    <dbReference type="NCBI Taxonomy" id="2541721"/>
    <lineage>
        <taxon>Bacteria</taxon>
        <taxon>Pseudomonadati</taxon>
        <taxon>Bacteroidota</taxon>
        <taxon>Cytophagia</taxon>
        <taxon>Cytophagales</taxon>
        <taxon>Spirosomataceae</taxon>
        <taxon>Dyadobacter</taxon>
    </lineage>
</organism>
<accession>A0A4R5DV83</accession>
<dbReference type="AlphaFoldDB" id="A0A4R5DV83"/>
<dbReference type="Proteomes" id="UP000294850">
    <property type="component" value="Unassembled WGS sequence"/>
</dbReference>
<name>A0A4R5DV83_9BACT</name>
<keyword evidence="1" id="KW-0732">Signal</keyword>
<dbReference type="OrthoDB" id="1122048at2"/>
<evidence type="ECO:0000313" key="2">
    <source>
        <dbReference type="EMBL" id="TDE16434.1"/>
    </source>
</evidence>
<feature type="chain" id="PRO_5020418644" evidence="1">
    <location>
        <begin position="23"/>
        <end position="122"/>
    </location>
</feature>
<keyword evidence="3" id="KW-1185">Reference proteome</keyword>
<evidence type="ECO:0000256" key="1">
    <source>
        <dbReference type="SAM" id="SignalP"/>
    </source>
</evidence>